<dbReference type="InterPro" id="IPR024185">
    <property type="entry name" value="FTHF_cligase-like_sf"/>
</dbReference>
<organism evidence="5 6">
    <name type="scientific">Magnetospirillum aberrantis SpK</name>
    <dbReference type="NCBI Taxonomy" id="908842"/>
    <lineage>
        <taxon>Bacteria</taxon>
        <taxon>Pseudomonadati</taxon>
        <taxon>Pseudomonadota</taxon>
        <taxon>Alphaproteobacteria</taxon>
        <taxon>Rhodospirillales</taxon>
        <taxon>Rhodospirillaceae</taxon>
        <taxon>Magnetospirillum</taxon>
    </lineage>
</organism>
<keyword evidence="4" id="KW-0479">Metal-binding</keyword>
<dbReference type="GO" id="GO:0046872">
    <property type="term" value="F:metal ion binding"/>
    <property type="evidence" value="ECO:0007669"/>
    <property type="project" value="UniProtKB-KW"/>
</dbReference>
<evidence type="ECO:0000256" key="3">
    <source>
        <dbReference type="ARBA" id="ARBA00022840"/>
    </source>
</evidence>
<sequence length="196" mass="20619">MNQLPDTANAKKQARAERAGVRRAVAAVAGADCARTLGALAPCLGIGAGSVVAGYWPMGDEIDPRPLMTALTAMDCILALPVVVGRAAPLSFRRWAEGEMLEAGAHGTAHPPATAPEVVPAVVLVPLLGFDRRGFRLGYGGGYYDRTLERLRVNAQIKAVGLAFAAQEMAEVPRDGHDQRLDGILTELGLIKPETA</sequence>
<evidence type="ECO:0000256" key="4">
    <source>
        <dbReference type="RuleBase" id="RU361279"/>
    </source>
</evidence>
<dbReference type="NCBIfam" id="TIGR02727">
    <property type="entry name" value="MTHFS_bact"/>
    <property type="match status" value="1"/>
</dbReference>
<keyword evidence="5" id="KW-0436">Ligase</keyword>
<keyword evidence="4" id="KW-0460">Magnesium</keyword>
<keyword evidence="3 4" id="KW-0067">ATP-binding</keyword>
<comment type="caution">
    <text evidence="5">The sequence shown here is derived from an EMBL/GenBank/DDBJ whole genome shotgun (WGS) entry which is preliminary data.</text>
</comment>
<dbReference type="Gene3D" id="3.40.50.10420">
    <property type="entry name" value="NagB/RpiA/CoA transferase-like"/>
    <property type="match status" value="1"/>
</dbReference>
<evidence type="ECO:0000256" key="1">
    <source>
        <dbReference type="ARBA" id="ARBA00010638"/>
    </source>
</evidence>
<comment type="cofactor">
    <cofactor evidence="4">
        <name>Mg(2+)</name>
        <dbReference type="ChEBI" id="CHEBI:18420"/>
    </cofactor>
</comment>
<dbReference type="PANTHER" id="PTHR23407:SF1">
    <property type="entry name" value="5-FORMYLTETRAHYDROFOLATE CYCLO-LIGASE"/>
    <property type="match status" value="1"/>
</dbReference>
<dbReference type="EMBL" id="JAAIYP010000026">
    <property type="protein sequence ID" value="NFV79315.1"/>
    <property type="molecule type" value="Genomic_DNA"/>
</dbReference>
<evidence type="ECO:0000313" key="5">
    <source>
        <dbReference type="EMBL" id="NFV79315.1"/>
    </source>
</evidence>
<reference evidence="5 6" key="1">
    <citation type="submission" date="2020-02" db="EMBL/GenBank/DDBJ databases">
        <authorList>
            <person name="Dziuba M."/>
            <person name="Kuznetsov B."/>
            <person name="Mardanov A."/>
            <person name="Ravin N."/>
            <person name="Grouzdev D."/>
        </authorList>
    </citation>
    <scope>NUCLEOTIDE SEQUENCE [LARGE SCALE GENOMIC DNA]</scope>
    <source>
        <strain evidence="5 6">SpK</strain>
    </source>
</reference>
<dbReference type="GO" id="GO:0035999">
    <property type="term" value="P:tetrahydrofolate interconversion"/>
    <property type="evidence" value="ECO:0007669"/>
    <property type="project" value="TreeGrafter"/>
</dbReference>
<evidence type="ECO:0000313" key="6">
    <source>
        <dbReference type="Proteomes" id="UP000480684"/>
    </source>
</evidence>
<dbReference type="RefSeq" id="WP_163675469.1">
    <property type="nucleotide sequence ID" value="NZ_JAAIYP010000026.1"/>
</dbReference>
<keyword evidence="6" id="KW-1185">Reference proteome</keyword>
<dbReference type="InterPro" id="IPR002698">
    <property type="entry name" value="FTHF_cligase"/>
</dbReference>
<dbReference type="Proteomes" id="UP000480684">
    <property type="component" value="Unassembled WGS sequence"/>
</dbReference>
<protein>
    <recommendedName>
        <fullName evidence="4">5-formyltetrahydrofolate cyclo-ligase</fullName>
        <ecNumber evidence="4">6.3.3.2</ecNumber>
    </recommendedName>
</protein>
<proteinExistence type="inferred from homology"/>
<gene>
    <name evidence="5" type="ORF">G4223_04225</name>
</gene>
<accession>A0A7C9UXP4</accession>
<keyword evidence="2 4" id="KW-0547">Nucleotide-binding</keyword>
<dbReference type="Pfam" id="PF01812">
    <property type="entry name" value="5-FTHF_cyc-lig"/>
    <property type="match status" value="1"/>
</dbReference>
<dbReference type="PANTHER" id="PTHR23407">
    <property type="entry name" value="ATPASE INHIBITOR/5-FORMYLTETRAHYDROFOLATE CYCLO-LIGASE"/>
    <property type="match status" value="1"/>
</dbReference>
<dbReference type="EC" id="6.3.3.2" evidence="4"/>
<dbReference type="GO" id="GO:0009396">
    <property type="term" value="P:folic acid-containing compound biosynthetic process"/>
    <property type="evidence" value="ECO:0007669"/>
    <property type="project" value="TreeGrafter"/>
</dbReference>
<dbReference type="GO" id="GO:0030272">
    <property type="term" value="F:5-formyltetrahydrofolate cyclo-ligase activity"/>
    <property type="evidence" value="ECO:0007669"/>
    <property type="project" value="UniProtKB-EC"/>
</dbReference>
<comment type="catalytic activity">
    <reaction evidence="4">
        <text>(6S)-5-formyl-5,6,7,8-tetrahydrofolate + ATP = (6R)-5,10-methenyltetrahydrofolate + ADP + phosphate</text>
        <dbReference type="Rhea" id="RHEA:10488"/>
        <dbReference type="ChEBI" id="CHEBI:30616"/>
        <dbReference type="ChEBI" id="CHEBI:43474"/>
        <dbReference type="ChEBI" id="CHEBI:57455"/>
        <dbReference type="ChEBI" id="CHEBI:57457"/>
        <dbReference type="ChEBI" id="CHEBI:456216"/>
        <dbReference type="EC" id="6.3.3.2"/>
    </reaction>
</comment>
<dbReference type="InterPro" id="IPR037171">
    <property type="entry name" value="NagB/RpiA_transferase-like"/>
</dbReference>
<dbReference type="GO" id="GO:0005524">
    <property type="term" value="F:ATP binding"/>
    <property type="evidence" value="ECO:0007669"/>
    <property type="project" value="UniProtKB-KW"/>
</dbReference>
<evidence type="ECO:0000256" key="2">
    <source>
        <dbReference type="ARBA" id="ARBA00022741"/>
    </source>
</evidence>
<dbReference type="AlphaFoldDB" id="A0A7C9UXP4"/>
<dbReference type="SUPFAM" id="SSF100950">
    <property type="entry name" value="NagB/RpiA/CoA transferase-like"/>
    <property type="match status" value="1"/>
</dbReference>
<comment type="similarity">
    <text evidence="1 4">Belongs to the 5-formyltetrahydrofolate cyclo-ligase family.</text>
</comment>
<name>A0A7C9UXP4_9PROT</name>